<dbReference type="InterPro" id="IPR006860">
    <property type="entry name" value="FecR"/>
</dbReference>
<dbReference type="AlphaFoldDB" id="A0A4R5DXN1"/>
<protein>
    <submittedName>
        <fullName evidence="4">FecR family protein</fullName>
    </submittedName>
</protein>
<keyword evidence="1" id="KW-0472">Membrane</keyword>
<keyword evidence="1" id="KW-1133">Transmembrane helix</keyword>
<evidence type="ECO:0000313" key="5">
    <source>
        <dbReference type="Proteomes" id="UP000294850"/>
    </source>
</evidence>
<evidence type="ECO:0000259" key="2">
    <source>
        <dbReference type="Pfam" id="PF04773"/>
    </source>
</evidence>
<evidence type="ECO:0000256" key="1">
    <source>
        <dbReference type="SAM" id="Phobius"/>
    </source>
</evidence>
<dbReference type="GO" id="GO:0016989">
    <property type="term" value="F:sigma factor antagonist activity"/>
    <property type="evidence" value="ECO:0007669"/>
    <property type="project" value="TreeGrafter"/>
</dbReference>
<evidence type="ECO:0000313" key="4">
    <source>
        <dbReference type="EMBL" id="TDE17230.1"/>
    </source>
</evidence>
<dbReference type="PANTHER" id="PTHR30273:SF2">
    <property type="entry name" value="PROTEIN FECR"/>
    <property type="match status" value="1"/>
</dbReference>
<name>A0A4R5DXN1_9BACT</name>
<reference evidence="4 5" key="1">
    <citation type="submission" date="2019-03" db="EMBL/GenBank/DDBJ databases">
        <title>Dyadobacter AR-3-6 sp. nov., isolated from arctic soil.</title>
        <authorList>
            <person name="Chaudhary D.K."/>
        </authorList>
    </citation>
    <scope>NUCLEOTIDE SEQUENCE [LARGE SCALE GENOMIC DNA]</scope>
    <source>
        <strain evidence="4 5">AR-3-6</strain>
    </source>
</reference>
<dbReference type="Proteomes" id="UP000294850">
    <property type="component" value="Unassembled WGS sequence"/>
</dbReference>
<dbReference type="RefSeq" id="WP_131956994.1">
    <property type="nucleotide sequence ID" value="NZ_SMFL01000002.1"/>
</dbReference>
<dbReference type="Gene3D" id="2.60.120.1440">
    <property type="match status" value="1"/>
</dbReference>
<dbReference type="InterPro" id="IPR032508">
    <property type="entry name" value="FecR_C"/>
</dbReference>
<sequence length="354" mass="40078">MDRYANYSLQDFLQDESFIRWVKYPDPESDQYWQFVKDQHFSNSDLIDKAAAMIKALAGFYPQVPDCEIQKGHQAILERLEKSTVFPLKRLINYTGIAASFLILSAISLWFFKPSVKLPFSQTVISDGFDSKTLSNETQEPKLITLSDGSTIILSHGSEISYEMENSARREVYLSGEATFSVVKNAERPFYVYTNGLTTKVLGTRFKVSAYKHTDNVKVEVSAGRVRVYSSSTEGDHAEKQGIVLTPNQKAVYTKKDFQITRTVVPKPVVLVSATQLKSYIYTDTPLSQIFEGLEQIYGIKVIYDKEKFKDCKLNMVLSDESLFEKLELIGKVVEGRYNLIDGQVVFIGDGCSE</sequence>
<feature type="domain" description="FecR protein" evidence="2">
    <location>
        <begin position="138"/>
        <end position="227"/>
    </location>
</feature>
<dbReference type="PANTHER" id="PTHR30273">
    <property type="entry name" value="PERIPLASMIC SIGNAL SENSOR AND SIGMA FACTOR ACTIVATOR FECR-RELATED"/>
    <property type="match status" value="1"/>
</dbReference>
<organism evidence="4 5">
    <name type="scientific">Dyadobacter psychrotolerans</name>
    <dbReference type="NCBI Taxonomy" id="2541721"/>
    <lineage>
        <taxon>Bacteria</taxon>
        <taxon>Pseudomonadati</taxon>
        <taxon>Bacteroidota</taxon>
        <taxon>Cytophagia</taxon>
        <taxon>Cytophagales</taxon>
        <taxon>Spirosomataceae</taxon>
        <taxon>Dyadobacter</taxon>
    </lineage>
</organism>
<dbReference type="Gene3D" id="3.55.50.30">
    <property type="match status" value="1"/>
</dbReference>
<dbReference type="Pfam" id="PF16344">
    <property type="entry name" value="FecR_C"/>
    <property type="match status" value="1"/>
</dbReference>
<keyword evidence="5" id="KW-1185">Reference proteome</keyword>
<comment type="caution">
    <text evidence="4">The sequence shown here is derived from an EMBL/GenBank/DDBJ whole genome shotgun (WGS) entry which is preliminary data.</text>
</comment>
<dbReference type="Pfam" id="PF04773">
    <property type="entry name" value="FecR"/>
    <property type="match status" value="1"/>
</dbReference>
<dbReference type="InterPro" id="IPR012373">
    <property type="entry name" value="Ferrdict_sens_TM"/>
</dbReference>
<proteinExistence type="predicted"/>
<dbReference type="PIRSF" id="PIRSF018266">
    <property type="entry name" value="FecR"/>
    <property type="match status" value="1"/>
</dbReference>
<dbReference type="EMBL" id="SMFL01000002">
    <property type="protein sequence ID" value="TDE17230.1"/>
    <property type="molecule type" value="Genomic_DNA"/>
</dbReference>
<feature type="transmembrane region" description="Helical" evidence="1">
    <location>
        <begin position="91"/>
        <end position="112"/>
    </location>
</feature>
<keyword evidence="1" id="KW-0812">Transmembrane</keyword>
<feature type="domain" description="Protein FecR C-terminal" evidence="3">
    <location>
        <begin position="280"/>
        <end position="348"/>
    </location>
</feature>
<evidence type="ECO:0000259" key="3">
    <source>
        <dbReference type="Pfam" id="PF16344"/>
    </source>
</evidence>
<dbReference type="OrthoDB" id="645173at2"/>
<gene>
    <name evidence="4" type="ORF">E0F88_04845</name>
</gene>
<accession>A0A4R5DXN1</accession>